<reference evidence="10" key="1">
    <citation type="submission" date="2021-02" db="EMBL/GenBank/DDBJ databases">
        <title>Thiocyanate and organic carbon inputs drive convergent selection for specific autotrophic Afipia and Thiobacillus strains within complex microbiomes.</title>
        <authorList>
            <person name="Huddy R.J."/>
            <person name="Sachdeva R."/>
            <person name="Kadzinga F."/>
            <person name="Kantor R.S."/>
            <person name="Harrison S.T.L."/>
            <person name="Banfield J.F."/>
        </authorList>
    </citation>
    <scope>NUCLEOTIDE SEQUENCE</scope>
    <source>
        <strain evidence="10">SCN18_10_11_15_R4_P_38_20</strain>
    </source>
</reference>
<dbReference type="PROSITE" id="PS51689">
    <property type="entry name" value="SAM_RNA_A_N6_MT"/>
    <property type="match status" value="1"/>
</dbReference>
<evidence type="ECO:0000256" key="5">
    <source>
        <dbReference type="ARBA" id="ARBA00022691"/>
    </source>
</evidence>
<sequence>MHPIDCLPPLRETLEKHGLQAKKTFGQNFLFDLNLTHKISHIAALTAEDTAIEIGPGPGGLTRALLKTPAHKVLAIEIDPRAISILEELKHLEDQRLTIIQGDALAINLVEMTTAPRKIIANLPYNVATPLLIRWLKQAGAFKSMTLMFQKEVAERITAHPGSKSYGRLSVMCQAQAVCRRVFDLPPSAFIPSPKVTSSVVHLIPHTPVVEPKLYQHLETVTKFAFGQRRKMLRSSLKGLNVNVSELLEKAGIESTQRAEELSLQDFLRLAKTFQDLKTA</sequence>
<dbReference type="FunFam" id="3.40.50.150:FF:000023">
    <property type="entry name" value="Ribosomal RNA small subunit methyltransferase A"/>
    <property type="match status" value="1"/>
</dbReference>
<keyword evidence="5 7" id="KW-0949">S-adenosyl-L-methionine</keyword>
<keyword evidence="1 7" id="KW-0963">Cytoplasm</keyword>
<feature type="domain" description="Ribosomal RNA adenine methylase transferase N-terminal" evidence="9">
    <location>
        <begin position="35"/>
        <end position="207"/>
    </location>
</feature>
<accession>A0A8J7PZL0</accession>
<evidence type="ECO:0000313" key="10">
    <source>
        <dbReference type="EMBL" id="MBN9412546.1"/>
    </source>
</evidence>
<dbReference type="GO" id="GO:0052908">
    <property type="term" value="F:16S rRNA (adenine(1518)-N(6)/adenine(1519)-N(6))-dimethyltransferase activity"/>
    <property type="evidence" value="ECO:0007669"/>
    <property type="project" value="UniProtKB-EC"/>
</dbReference>
<keyword evidence="4 7" id="KW-0808">Transferase</keyword>
<dbReference type="NCBIfam" id="TIGR00755">
    <property type="entry name" value="ksgA"/>
    <property type="match status" value="1"/>
</dbReference>
<evidence type="ECO:0000313" key="11">
    <source>
        <dbReference type="Proteomes" id="UP000664414"/>
    </source>
</evidence>
<dbReference type="PANTHER" id="PTHR11727:SF7">
    <property type="entry name" value="DIMETHYLADENOSINE TRANSFERASE-RELATED"/>
    <property type="match status" value="1"/>
</dbReference>
<comment type="catalytic activity">
    <reaction evidence="7">
        <text>adenosine(1518)/adenosine(1519) in 16S rRNA + 4 S-adenosyl-L-methionine = N(6)-dimethyladenosine(1518)/N(6)-dimethyladenosine(1519) in 16S rRNA + 4 S-adenosyl-L-homocysteine + 4 H(+)</text>
        <dbReference type="Rhea" id="RHEA:19609"/>
        <dbReference type="Rhea" id="RHEA-COMP:10232"/>
        <dbReference type="Rhea" id="RHEA-COMP:10233"/>
        <dbReference type="ChEBI" id="CHEBI:15378"/>
        <dbReference type="ChEBI" id="CHEBI:57856"/>
        <dbReference type="ChEBI" id="CHEBI:59789"/>
        <dbReference type="ChEBI" id="CHEBI:74411"/>
        <dbReference type="ChEBI" id="CHEBI:74493"/>
        <dbReference type="EC" id="2.1.1.182"/>
    </reaction>
</comment>
<dbReference type="SMART" id="SM00650">
    <property type="entry name" value="rADc"/>
    <property type="match status" value="1"/>
</dbReference>
<dbReference type="InterPro" id="IPR020598">
    <property type="entry name" value="rRNA_Ade_methylase_Trfase_N"/>
</dbReference>
<dbReference type="AlphaFoldDB" id="A0A8J7PZL0"/>
<evidence type="ECO:0000256" key="6">
    <source>
        <dbReference type="ARBA" id="ARBA00022884"/>
    </source>
</evidence>
<dbReference type="EMBL" id="JAFKGL010000011">
    <property type="protein sequence ID" value="MBN9412546.1"/>
    <property type="molecule type" value="Genomic_DNA"/>
</dbReference>
<gene>
    <name evidence="7 10" type="primary">rsmA</name>
    <name evidence="7" type="synonym">ksgA</name>
    <name evidence="10" type="ORF">J0H12_01285</name>
</gene>
<protein>
    <recommendedName>
        <fullName evidence="7">Ribosomal RNA small subunit methyltransferase A</fullName>
        <ecNumber evidence="7">2.1.1.182</ecNumber>
    </recommendedName>
    <alternativeName>
        <fullName evidence="7">16S rRNA (adenine(1518)-N(6)/adenine(1519)-N(6))-dimethyltransferase</fullName>
    </alternativeName>
    <alternativeName>
        <fullName evidence="7">16S rRNA dimethyladenosine transferase</fullName>
    </alternativeName>
    <alternativeName>
        <fullName evidence="7">16S rRNA dimethylase</fullName>
    </alternativeName>
    <alternativeName>
        <fullName evidence="7">S-adenosylmethionine-6-N', N'-adenosyl(rRNA) dimethyltransferase</fullName>
    </alternativeName>
</protein>
<keyword evidence="6 7" id="KW-0694">RNA-binding</keyword>
<dbReference type="FunFam" id="1.10.8.100:FF:000001">
    <property type="entry name" value="Ribosomal RNA small subunit methyltransferase A"/>
    <property type="match status" value="1"/>
</dbReference>
<evidence type="ECO:0000256" key="4">
    <source>
        <dbReference type="ARBA" id="ARBA00022679"/>
    </source>
</evidence>
<organism evidence="10 11">
    <name type="scientific">Candidatus Paracaedimonas acanthamoebae</name>
    <dbReference type="NCBI Taxonomy" id="244581"/>
    <lineage>
        <taxon>Bacteria</taxon>
        <taxon>Pseudomonadati</taxon>
        <taxon>Pseudomonadota</taxon>
        <taxon>Alphaproteobacteria</taxon>
        <taxon>Holosporales</taxon>
        <taxon>Caedimonadaceae</taxon>
        <taxon>Candidatus Paracaedimonas</taxon>
    </lineage>
</organism>
<dbReference type="SUPFAM" id="SSF53335">
    <property type="entry name" value="S-adenosyl-L-methionine-dependent methyltransferases"/>
    <property type="match status" value="1"/>
</dbReference>
<dbReference type="InterPro" id="IPR029063">
    <property type="entry name" value="SAM-dependent_MTases_sf"/>
</dbReference>
<evidence type="ECO:0000256" key="8">
    <source>
        <dbReference type="PROSITE-ProRule" id="PRU01026"/>
    </source>
</evidence>
<name>A0A8J7PZL0_9PROT</name>
<dbReference type="InterPro" id="IPR023165">
    <property type="entry name" value="rRNA_Ade_diMease-like_C"/>
</dbReference>
<feature type="binding site" evidence="7 8">
    <location>
        <position position="77"/>
    </location>
    <ligand>
        <name>S-adenosyl-L-methionine</name>
        <dbReference type="ChEBI" id="CHEBI:59789"/>
    </ligand>
</feature>
<dbReference type="Gene3D" id="3.40.50.150">
    <property type="entry name" value="Vaccinia Virus protein VP39"/>
    <property type="match status" value="1"/>
</dbReference>
<dbReference type="GO" id="GO:0005829">
    <property type="term" value="C:cytosol"/>
    <property type="evidence" value="ECO:0007669"/>
    <property type="project" value="TreeGrafter"/>
</dbReference>
<feature type="binding site" evidence="7 8">
    <location>
        <position position="122"/>
    </location>
    <ligand>
        <name>S-adenosyl-L-methionine</name>
        <dbReference type="ChEBI" id="CHEBI:59789"/>
    </ligand>
</feature>
<evidence type="ECO:0000259" key="9">
    <source>
        <dbReference type="SMART" id="SM00650"/>
    </source>
</evidence>
<feature type="binding site" evidence="7 8">
    <location>
        <position position="55"/>
    </location>
    <ligand>
        <name>S-adenosyl-L-methionine</name>
        <dbReference type="ChEBI" id="CHEBI:59789"/>
    </ligand>
</feature>
<proteinExistence type="inferred from homology"/>
<comment type="caution">
    <text evidence="10">The sequence shown here is derived from an EMBL/GenBank/DDBJ whole genome shotgun (WGS) entry which is preliminary data.</text>
</comment>
<dbReference type="Proteomes" id="UP000664414">
    <property type="component" value="Unassembled WGS sequence"/>
</dbReference>
<dbReference type="GO" id="GO:0003723">
    <property type="term" value="F:RNA binding"/>
    <property type="evidence" value="ECO:0007669"/>
    <property type="project" value="UniProtKB-UniRule"/>
</dbReference>
<feature type="binding site" evidence="7 8">
    <location>
        <position position="30"/>
    </location>
    <ligand>
        <name>S-adenosyl-L-methionine</name>
        <dbReference type="ChEBI" id="CHEBI:59789"/>
    </ligand>
</feature>
<feature type="binding site" evidence="7 8">
    <location>
        <position position="28"/>
    </location>
    <ligand>
        <name>S-adenosyl-L-methionine</name>
        <dbReference type="ChEBI" id="CHEBI:59789"/>
    </ligand>
</feature>
<dbReference type="Gene3D" id="1.10.8.100">
    <property type="entry name" value="Ribosomal RNA adenine dimethylase-like, domain 2"/>
    <property type="match status" value="1"/>
</dbReference>
<dbReference type="Pfam" id="PF00398">
    <property type="entry name" value="RrnaAD"/>
    <property type="match status" value="1"/>
</dbReference>
<keyword evidence="3 7" id="KW-0489">Methyltransferase</keyword>
<evidence type="ECO:0000256" key="1">
    <source>
        <dbReference type="ARBA" id="ARBA00022490"/>
    </source>
</evidence>
<comment type="similarity">
    <text evidence="7">Belongs to the class I-like SAM-binding methyltransferase superfamily. rRNA adenine N(6)-methyltransferase family. RsmA subfamily.</text>
</comment>
<dbReference type="EC" id="2.1.1.182" evidence="7"/>
<feature type="binding site" evidence="7 8">
    <location>
        <position position="103"/>
    </location>
    <ligand>
        <name>S-adenosyl-L-methionine</name>
        <dbReference type="ChEBI" id="CHEBI:59789"/>
    </ligand>
</feature>
<evidence type="ECO:0000256" key="3">
    <source>
        <dbReference type="ARBA" id="ARBA00022603"/>
    </source>
</evidence>
<dbReference type="InterPro" id="IPR011530">
    <property type="entry name" value="rRNA_adenine_dimethylase"/>
</dbReference>
<dbReference type="HAMAP" id="MF_00607">
    <property type="entry name" value="16SrRNA_methyltr_A"/>
    <property type="match status" value="1"/>
</dbReference>
<evidence type="ECO:0000256" key="7">
    <source>
        <dbReference type="HAMAP-Rule" id="MF_00607"/>
    </source>
</evidence>
<dbReference type="PROSITE" id="PS01131">
    <property type="entry name" value="RRNA_A_DIMETH"/>
    <property type="match status" value="1"/>
</dbReference>
<keyword evidence="2 7" id="KW-0698">rRNA processing</keyword>
<dbReference type="InterPro" id="IPR001737">
    <property type="entry name" value="KsgA/Erm"/>
</dbReference>
<dbReference type="CDD" id="cd02440">
    <property type="entry name" value="AdoMet_MTases"/>
    <property type="match status" value="1"/>
</dbReference>
<dbReference type="PANTHER" id="PTHR11727">
    <property type="entry name" value="DIMETHYLADENOSINE TRANSFERASE"/>
    <property type="match status" value="1"/>
</dbReference>
<evidence type="ECO:0000256" key="2">
    <source>
        <dbReference type="ARBA" id="ARBA00022552"/>
    </source>
</evidence>
<comment type="subcellular location">
    <subcellularLocation>
        <location evidence="7">Cytoplasm</location>
    </subcellularLocation>
</comment>
<comment type="function">
    <text evidence="7">Specifically dimethylates two adjacent adenosines (A1518 and A1519) in the loop of a conserved hairpin near the 3'-end of 16S rRNA in the 30S particle. May play a critical role in biogenesis of 30S subunits.</text>
</comment>
<dbReference type="InterPro" id="IPR020596">
    <property type="entry name" value="rRNA_Ade_Mease_Trfase_CS"/>
</dbReference>